<sequence length="62" mass="6668">VYYTEVGAAMTIKESSLHRLSVGTLVAVIVQIAAVVWWASGVSASVDTLETSDRARSEDRVD</sequence>
<name>A0A381ZPX1_9ZZZZ</name>
<keyword evidence="1" id="KW-0472">Membrane</keyword>
<feature type="non-terminal residue" evidence="2">
    <location>
        <position position="1"/>
    </location>
</feature>
<gene>
    <name evidence="2" type="ORF">METZ01_LOCUS143786</name>
</gene>
<accession>A0A381ZPX1</accession>
<keyword evidence="1" id="KW-0812">Transmembrane</keyword>
<protein>
    <submittedName>
        <fullName evidence="2">Uncharacterized protein</fullName>
    </submittedName>
</protein>
<evidence type="ECO:0000256" key="1">
    <source>
        <dbReference type="SAM" id="Phobius"/>
    </source>
</evidence>
<evidence type="ECO:0000313" key="2">
    <source>
        <dbReference type="EMBL" id="SVA90932.1"/>
    </source>
</evidence>
<dbReference type="EMBL" id="UINC01022066">
    <property type="protein sequence ID" value="SVA90932.1"/>
    <property type="molecule type" value="Genomic_DNA"/>
</dbReference>
<proteinExistence type="predicted"/>
<feature type="non-terminal residue" evidence="2">
    <location>
        <position position="62"/>
    </location>
</feature>
<reference evidence="2" key="1">
    <citation type="submission" date="2018-05" db="EMBL/GenBank/DDBJ databases">
        <authorList>
            <person name="Lanie J.A."/>
            <person name="Ng W.-L."/>
            <person name="Kazmierczak K.M."/>
            <person name="Andrzejewski T.M."/>
            <person name="Davidsen T.M."/>
            <person name="Wayne K.J."/>
            <person name="Tettelin H."/>
            <person name="Glass J.I."/>
            <person name="Rusch D."/>
            <person name="Podicherti R."/>
            <person name="Tsui H.-C.T."/>
            <person name="Winkler M.E."/>
        </authorList>
    </citation>
    <scope>NUCLEOTIDE SEQUENCE</scope>
</reference>
<organism evidence="2">
    <name type="scientific">marine metagenome</name>
    <dbReference type="NCBI Taxonomy" id="408172"/>
    <lineage>
        <taxon>unclassified sequences</taxon>
        <taxon>metagenomes</taxon>
        <taxon>ecological metagenomes</taxon>
    </lineage>
</organism>
<feature type="transmembrane region" description="Helical" evidence="1">
    <location>
        <begin position="20"/>
        <end position="39"/>
    </location>
</feature>
<keyword evidence="1" id="KW-1133">Transmembrane helix</keyword>
<dbReference type="AlphaFoldDB" id="A0A381ZPX1"/>